<evidence type="ECO:0000313" key="2">
    <source>
        <dbReference type="Proteomes" id="UP000814033"/>
    </source>
</evidence>
<dbReference type="Proteomes" id="UP000814033">
    <property type="component" value="Unassembled WGS sequence"/>
</dbReference>
<organism evidence="1 2">
    <name type="scientific">Auriscalpium vulgare</name>
    <dbReference type="NCBI Taxonomy" id="40419"/>
    <lineage>
        <taxon>Eukaryota</taxon>
        <taxon>Fungi</taxon>
        <taxon>Dikarya</taxon>
        <taxon>Basidiomycota</taxon>
        <taxon>Agaricomycotina</taxon>
        <taxon>Agaricomycetes</taxon>
        <taxon>Russulales</taxon>
        <taxon>Auriscalpiaceae</taxon>
        <taxon>Auriscalpium</taxon>
    </lineage>
</organism>
<evidence type="ECO:0000313" key="1">
    <source>
        <dbReference type="EMBL" id="KAI0037996.1"/>
    </source>
</evidence>
<proteinExistence type="predicted"/>
<comment type="caution">
    <text evidence="1">The sequence shown here is derived from an EMBL/GenBank/DDBJ whole genome shotgun (WGS) entry which is preliminary data.</text>
</comment>
<reference evidence="1" key="1">
    <citation type="submission" date="2021-02" db="EMBL/GenBank/DDBJ databases">
        <authorList>
            <consortium name="DOE Joint Genome Institute"/>
            <person name="Ahrendt S."/>
            <person name="Looney B.P."/>
            <person name="Miyauchi S."/>
            <person name="Morin E."/>
            <person name="Drula E."/>
            <person name="Courty P.E."/>
            <person name="Chicoki N."/>
            <person name="Fauchery L."/>
            <person name="Kohler A."/>
            <person name="Kuo A."/>
            <person name="Labutti K."/>
            <person name="Pangilinan J."/>
            <person name="Lipzen A."/>
            <person name="Riley R."/>
            <person name="Andreopoulos W."/>
            <person name="He G."/>
            <person name="Johnson J."/>
            <person name="Barry K.W."/>
            <person name="Grigoriev I.V."/>
            <person name="Nagy L."/>
            <person name="Hibbett D."/>
            <person name="Henrissat B."/>
            <person name="Matheny P.B."/>
            <person name="Labbe J."/>
            <person name="Martin F."/>
        </authorList>
    </citation>
    <scope>NUCLEOTIDE SEQUENCE</scope>
    <source>
        <strain evidence="1">FP105234-sp</strain>
    </source>
</reference>
<gene>
    <name evidence="1" type="ORF">FA95DRAFT_1578463</name>
</gene>
<dbReference type="EMBL" id="MU276629">
    <property type="protein sequence ID" value="KAI0037996.1"/>
    <property type="molecule type" value="Genomic_DNA"/>
</dbReference>
<keyword evidence="2" id="KW-1185">Reference proteome</keyword>
<protein>
    <submittedName>
        <fullName evidence="1">Uncharacterized protein</fullName>
    </submittedName>
</protein>
<accession>A0ACB8R371</accession>
<reference evidence="1" key="2">
    <citation type="journal article" date="2022" name="New Phytol.">
        <title>Evolutionary transition to the ectomycorrhizal habit in the genomes of a hyperdiverse lineage of mushroom-forming fungi.</title>
        <authorList>
            <person name="Looney B."/>
            <person name="Miyauchi S."/>
            <person name="Morin E."/>
            <person name="Drula E."/>
            <person name="Courty P.E."/>
            <person name="Kohler A."/>
            <person name="Kuo A."/>
            <person name="LaButti K."/>
            <person name="Pangilinan J."/>
            <person name="Lipzen A."/>
            <person name="Riley R."/>
            <person name="Andreopoulos W."/>
            <person name="He G."/>
            <person name="Johnson J."/>
            <person name="Nolan M."/>
            <person name="Tritt A."/>
            <person name="Barry K.W."/>
            <person name="Grigoriev I.V."/>
            <person name="Nagy L.G."/>
            <person name="Hibbett D."/>
            <person name="Henrissat B."/>
            <person name="Matheny P.B."/>
            <person name="Labbe J."/>
            <person name="Martin F.M."/>
        </authorList>
    </citation>
    <scope>NUCLEOTIDE SEQUENCE</scope>
    <source>
        <strain evidence="1">FP105234-sp</strain>
    </source>
</reference>
<name>A0ACB8R371_9AGAM</name>
<sequence length="498" mass="54282">MSLPHQQSLCRLHDNSSRFRMEIVKPAIVSIVVSCERGRLCFVGNQFKAIALNPARVDGGRAMNTVSRTGGGCYDVGMALNQVPRLQHGRQLAQNMRRDIRSAQKFAGPTDCRSMAPGKKRVKAAGKKPDKGTGTDLDSMSAKELEGIAAKARQALKRKKKQQSVEEAEAEAAAAAEDEARSNRRRGGHGVDVNPDPAEDVDAYIEPDPEGFSFAEEEELADDPEADNDEDGGDEDGESERVVEDWNKSDEEPGFSTRGGHETSSEEDEPAPVAKKARTSKVSYPSIIPSTPKRVVNKLPARRLPAKGRAASSPTSLPPSSSAPTTPTRTPTRSDGLHQDFTPFDRKRAVVKATAQWPPTLALLHAANTRFRVKLAVDNAFPDETATVYRDLMVAIDVEKRTGPFGNSLIPKILSKQWFAPKKAEGTGTFAPLFNPPTDNNIALICTAIGGGLDGWKDGVLSSNGVTFTRDTYLAQFNEHLESLQMFRRKKATKYKDT</sequence>
<feature type="non-terminal residue" evidence="1">
    <location>
        <position position="498"/>
    </location>
</feature>